<comment type="caution">
    <text evidence="1">The sequence shown here is derived from an EMBL/GenBank/DDBJ whole genome shotgun (WGS) entry which is preliminary data.</text>
</comment>
<evidence type="ECO:0000313" key="2">
    <source>
        <dbReference type="Proteomes" id="UP001054945"/>
    </source>
</evidence>
<dbReference type="AlphaFoldDB" id="A0AAV4V2N4"/>
<gene>
    <name evidence="1" type="ORF">CEXT_612981</name>
</gene>
<protein>
    <submittedName>
        <fullName evidence="1">Uncharacterized protein</fullName>
    </submittedName>
</protein>
<dbReference type="Proteomes" id="UP001054945">
    <property type="component" value="Unassembled WGS sequence"/>
</dbReference>
<accession>A0AAV4V2N4</accession>
<keyword evidence="2" id="KW-1185">Reference proteome</keyword>
<reference evidence="1 2" key="1">
    <citation type="submission" date="2021-06" db="EMBL/GenBank/DDBJ databases">
        <title>Caerostris extrusa draft genome.</title>
        <authorList>
            <person name="Kono N."/>
            <person name="Arakawa K."/>
        </authorList>
    </citation>
    <scope>NUCLEOTIDE SEQUENCE [LARGE SCALE GENOMIC DNA]</scope>
</reference>
<evidence type="ECO:0000313" key="1">
    <source>
        <dbReference type="EMBL" id="GIY64154.1"/>
    </source>
</evidence>
<name>A0AAV4V2N4_CAEEX</name>
<sequence length="98" mass="10774">MQKWLLSGLTCQPGSYSVGEKTSLPWPLTHSLGKEERLRPVGSDPGGSLLFAVGKGVLAPRRVWHGDLVAAFPYFAYLSSCDKASTQTRFVALHIYCY</sequence>
<dbReference type="EMBL" id="BPLR01013838">
    <property type="protein sequence ID" value="GIY64154.1"/>
    <property type="molecule type" value="Genomic_DNA"/>
</dbReference>
<proteinExistence type="predicted"/>
<organism evidence="1 2">
    <name type="scientific">Caerostris extrusa</name>
    <name type="common">Bark spider</name>
    <name type="synonym">Caerostris bankana</name>
    <dbReference type="NCBI Taxonomy" id="172846"/>
    <lineage>
        <taxon>Eukaryota</taxon>
        <taxon>Metazoa</taxon>
        <taxon>Ecdysozoa</taxon>
        <taxon>Arthropoda</taxon>
        <taxon>Chelicerata</taxon>
        <taxon>Arachnida</taxon>
        <taxon>Araneae</taxon>
        <taxon>Araneomorphae</taxon>
        <taxon>Entelegynae</taxon>
        <taxon>Araneoidea</taxon>
        <taxon>Araneidae</taxon>
        <taxon>Caerostris</taxon>
    </lineage>
</organism>